<evidence type="ECO:0000313" key="2">
    <source>
        <dbReference type="EMBL" id="AIZ44856.1"/>
    </source>
</evidence>
<organism evidence="2 3">
    <name type="scientific">Deinococcus radiopugnans</name>
    <dbReference type="NCBI Taxonomy" id="57497"/>
    <lineage>
        <taxon>Bacteria</taxon>
        <taxon>Thermotogati</taxon>
        <taxon>Deinococcota</taxon>
        <taxon>Deinococci</taxon>
        <taxon>Deinococcales</taxon>
        <taxon>Deinococcaceae</taxon>
        <taxon>Deinococcus</taxon>
    </lineage>
</organism>
<dbReference type="EMBL" id="CP010028">
    <property type="protein sequence ID" value="AIZ44856.1"/>
    <property type="molecule type" value="Genomic_DNA"/>
</dbReference>
<dbReference type="HOGENOM" id="CLU_1352777_0_0_0"/>
<name>A0A0A7KFF0_9DEIO</name>
<evidence type="ECO:0000313" key="3">
    <source>
        <dbReference type="Proteomes" id="UP000030634"/>
    </source>
</evidence>
<evidence type="ECO:0000256" key="1">
    <source>
        <dbReference type="SAM" id="MobiDB-lite"/>
    </source>
</evidence>
<dbReference type="STRING" id="1182571.QR90_06685"/>
<dbReference type="RefSeq" id="WP_039683257.1">
    <property type="nucleotide sequence ID" value="NZ_CP010028.1"/>
</dbReference>
<reference evidence="3" key="1">
    <citation type="submission" date="2014-11" db="EMBL/GenBank/DDBJ databases">
        <title>Hymenobacter sp. DG25B genome submission.</title>
        <authorList>
            <person name="Jung H.-Y."/>
            <person name="Kim M.K."/>
            <person name="Srinivasan S."/>
            <person name="Lim S."/>
        </authorList>
    </citation>
    <scope>NUCLEOTIDE SEQUENCE [LARGE SCALE GENOMIC DNA]</scope>
    <source>
        <strain evidence="3">DY59</strain>
    </source>
</reference>
<sequence length="204" mass="21447">MAERFKMADIIAAALAGTPQEQAERPSTPPPQPEAPQRAASERRRPIGQTHMREVHAGLVVGSRQAQRDARAYAELWWQALRDWDTRSDGGDLVIGSGQRRPGAGRMQVVGVGNWGGAPTGAVWYTKLHTPMGWISESAVALAISGPLEPVRAGGGLATLIHASGRGWAGGPARTAGAAVLALAVSLGDQKALTHLPHLPNAED</sequence>
<dbReference type="KEGG" id="dsw:QR90_06685"/>
<accession>A0A0A7KFF0</accession>
<proteinExistence type="predicted"/>
<protein>
    <submittedName>
        <fullName evidence="2">Uncharacterized protein</fullName>
    </submittedName>
</protein>
<feature type="region of interest" description="Disordered" evidence="1">
    <location>
        <begin position="1"/>
        <end position="43"/>
    </location>
</feature>
<gene>
    <name evidence="2" type="ORF">QR90_06685</name>
</gene>
<dbReference type="AlphaFoldDB" id="A0A0A7KFF0"/>
<dbReference type="Proteomes" id="UP000030634">
    <property type="component" value="Chromosome"/>
</dbReference>